<comment type="similarity">
    <text evidence="2 8">Belongs to the glycosyl hydrolase 14 family.</text>
</comment>
<keyword evidence="6 8" id="KW-0326">Glycosidase</keyword>
<reference evidence="10 11" key="1">
    <citation type="submission" date="2023-05" db="EMBL/GenBank/DDBJ databases">
        <title>A 100% complete, gapless, phased diploid assembly of the Scenedesmus obliquus UTEX 3031 genome.</title>
        <authorList>
            <person name="Biondi T.C."/>
            <person name="Hanschen E.R."/>
            <person name="Kwon T."/>
            <person name="Eng W."/>
            <person name="Kruse C.P.S."/>
            <person name="Koehler S.I."/>
            <person name="Kunde Y."/>
            <person name="Gleasner C.D."/>
            <person name="You Mak K.T."/>
            <person name="Polle J."/>
            <person name="Hovde B.T."/>
            <person name="Starkenburg S.R."/>
        </authorList>
    </citation>
    <scope>NUCLEOTIDE SEQUENCE [LARGE SCALE GENOMIC DNA]</scope>
    <source>
        <strain evidence="10 11">DOE0152z</strain>
    </source>
</reference>
<dbReference type="Pfam" id="PF01373">
    <property type="entry name" value="Glyco_hydro_14"/>
    <property type="match status" value="2"/>
</dbReference>
<evidence type="ECO:0000256" key="7">
    <source>
        <dbReference type="ARBA" id="ARBA00023326"/>
    </source>
</evidence>
<dbReference type="PANTHER" id="PTHR31352:SF40">
    <property type="entry name" value="BETA-AMYLASE 6"/>
    <property type="match status" value="1"/>
</dbReference>
<protein>
    <recommendedName>
        <fullName evidence="3 8">Beta-amylase</fullName>
        <ecNumber evidence="3 8">3.2.1.2</ecNumber>
    </recommendedName>
</protein>
<comment type="catalytic activity">
    <reaction evidence="1 8">
        <text>Hydrolysis of (1-&gt;4)-alpha-D-glucosidic linkages in polysaccharides so as to remove successive maltose units from the non-reducing ends of the chains.</text>
        <dbReference type="EC" id="3.2.1.2"/>
    </reaction>
</comment>
<evidence type="ECO:0000256" key="1">
    <source>
        <dbReference type="ARBA" id="ARBA00000546"/>
    </source>
</evidence>
<dbReference type="InterPro" id="IPR018238">
    <property type="entry name" value="Glyco_hydro_14_CS"/>
</dbReference>
<dbReference type="Gene3D" id="3.20.20.80">
    <property type="entry name" value="Glycosidases"/>
    <property type="match status" value="1"/>
</dbReference>
<evidence type="ECO:0000256" key="3">
    <source>
        <dbReference type="ARBA" id="ARBA00012594"/>
    </source>
</evidence>
<evidence type="ECO:0000256" key="4">
    <source>
        <dbReference type="ARBA" id="ARBA00022801"/>
    </source>
</evidence>
<dbReference type="InterPro" id="IPR017853">
    <property type="entry name" value="GH"/>
</dbReference>
<sequence length="787" mass="85119">MQRLGAWCPAASRGSSSVARQQCHAYQSGSTGLSSAAGCLLHKASRPVRSRAKSIAGRVISSKQGDVGFATPDVVRSGGSSSGRSEYEDDRELPIHRVLQERGRELSLPEAADEDEDADAETIAAATAAAAAAAAAYGRPLGPPPLGPHRYTAGVGTAGLSAAANILPGSIAAAAAAAAAAGSVAAGDAAAAAAFLQDSLSAPSIDCGDCGAGLGIEPSSSGRVGCPVFVMLPLDTVWVVEREGKKVAILKRERALEIALHTLRKAGVEGVMVDVWWGICERAGPRVYDFSAYRRLFHKCAAAGLKVQAVMSFHAAGGNVGDTCKIPLPKWVLDIGERNPDIFYTDKQMHRNKECLSLGCDEVPLFWGRSPVDMYRDFVDAFANAFDYLFGAVITEITVGLGPAGELRYPSYPEGDGRWRFPGVGEYQCCDKYMLADLRAAARAVGHPEWGHGGPHDAGHYNSRSWETGFFVSQGGNWQSEYGHFFLSWYSGLLVRHARRVLGAAADVLNKPGRPRMLKAVRECEAGHVMYEFQPVVQLGAKLAGVHWWFKSRAHAAELTAGYYNTRDRDGYAPIIQVIAEFNGRLSFTCVEMRDCEHPPEGRCSPQGLLQQVLECAERYGVPLAGENALQRYDEHAFDRIAESAFGRTARAGRLEQLTFLRMGDLMFDNWDAFCAFLRRMRGNRSDVEQAQQAQLQQQQVYLQQQLLAQQYVGMAQAQQQQQLGSSSWAEAQQQQQAQQGLQPPMVPVGQQQQQPSSAAQQQQQQPAVGKAGSQQQVDPGDLSGMQ</sequence>
<gene>
    <name evidence="10" type="ORF">OEZ85_013517</name>
</gene>
<dbReference type="PROSITE" id="PS00679">
    <property type="entry name" value="BETA_AMYLASE_2"/>
    <property type="match status" value="1"/>
</dbReference>
<keyword evidence="5 8" id="KW-0119">Carbohydrate metabolism</keyword>
<evidence type="ECO:0000313" key="10">
    <source>
        <dbReference type="EMBL" id="WIA23863.1"/>
    </source>
</evidence>
<dbReference type="SUPFAM" id="SSF51445">
    <property type="entry name" value="(Trans)glycosidases"/>
    <property type="match status" value="1"/>
</dbReference>
<evidence type="ECO:0000256" key="5">
    <source>
        <dbReference type="ARBA" id="ARBA00023277"/>
    </source>
</evidence>
<evidence type="ECO:0000256" key="8">
    <source>
        <dbReference type="RuleBase" id="RU000509"/>
    </source>
</evidence>
<proteinExistence type="inferred from homology"/>
<dbReference type="PANTHER" id="PTHR31352">
    <property type="entry name" value="BETA-AMYLASE 1, CHLOROPLASTIC"/>
    <property type="match status" value="1"/>
</dbReference>
<dbReference type="InterPro" id="IPR001554">
    <property type="entry name" value="Glyco_hydro_14"/>
</dbReference>
<evidence type="ECO:0000313" key="11">
    <source>
        <dbReference type="Proteomes" id="UP001244341"/>
    </source>
</evidence>
<dbReference type="EMBL" id="CP126224">
    <property type="protein sequence ID" value="WIA23863.1"/>
    <property type="molecule type" value="Genomic_DNA"/>
</dbReference>
<dbReference type="EC" id="3.2.1.2" evidence="3 8"/>
<keyword evidence="7 8" id="KW-0624">Polysaccharide degradation</keyword>
<evidence type="ECO:0000256" key="2">
    <source>
        <dbReference type="ARBA" id="ARBA00005652"/>
    </source>
</evidence>
<feature type="region of interest" description="Disordered" evidence="9">
    <location>
        <begin position="101"/>
        <end position="120"/>
    </location>
</feature>
<feature type="compositionally biased region" description="Low complexity" evidence="9">
    <location>
        <begin position="73"/>
        <end position="84"/>
    </location>
</feature>
<keyword evidence="11" id="KW-1185">Reference proteome</keyword>
<feature type="region of interest" description="Disordered" evidence="9">
    <location>
        <begin position="68"/>
        <end position="94"/>
    </location>
</feature>
<organism evidence="10 11">
    <name type="scientific">Tetradesmus obliquus</name>
    <name type="common">Green alga</name>
    <name type="synonym">Acutodesmus obliquus</name>
    <dbReference type="NCBI Taxonomy" id="3088"/>
    <lineage>
        <taxon>Eukaryota</taxon>
        <taxon>Viridiplantae</taxon>
        <taxon>Chlorophyta</taxon>
        <taxon>core chlorophytes</taxon>
        <taxon>Chlorophyceae</taxon>
        <taxon>CS clade</taxon>
        <taxon>Sphaeropleales</taxon>
        <taxon>Scenedesmaceae</taxon>
        <taxon>Tetradesmus</taxon>
    </lineage>
</organism>
<feature type="compositionally biased region" description="Acidic residues" evidence="9">
    <location>
        <begin position="111"/>
        <end position="120"/>
    </location>
</feature>
<evidence type="ECO:0000256" key="6">
    <source>
        <dbReference type="ARBA" id="ARBA00023295"/>
    </source>
</evidence>
<accession>A0ABY8UQJ8</accession>
<evidence type="ECO:0000256" key="9">
    <source>
        <dbReference type="SAM" id="MobiDB-lite"/>
    </source>
</evidence>
<feature type="region of interest" description="Disordered" evidence="9">
    <location>
        <begin position="732"/>
        <end position="787"/>
    </location>
</feature>
<dbReference type="PRINTS" id="PR00750">
    <property type="entry name" value="BETAAMYLASE"/>
</dbReference>
<dbReference type="Proteomes" id="UP001244341">
    <property type="component" value="Chromosome 17b"/>
</dbReference>
<name>A0ABY8UQJ8_TETOB</name>
<keyword evidence="4 8" id="KW-0378">Hydrolase</keyword>
<feature type="compositionally biased region" description="Low complexity" evidence="9">
    <location>
        <begin position="732"/>
        <end position="770"/>
    </location>
</feature>